<keyword evidence="6" id="KW-1185">Reference proteome</keyword>
<proteinExistence type="predicted"/>
<evidence type="ECO:0000256" key="2">
    <source>
        <dbReference type="ARBA" id="ARBA00022723"/>
    </source>
</evidence>
<reference evidence="6" key="1">
    <citation type="journal article" date="2019" name="Int. J. Syst. Evol. Microbiol.">
        <title>The Global Catalogue of Microorganisms (GCM) 10K type strain sequencing project: providing services to taxonomists for standard genome sequencing and annotation.</title>
        <authorList>
            <consortium name="The Broad Institute Genomics Platform"/>
            <consortium name="The Broad Institute Genome Sequencing Center for Infectious Disease"/>
            <person name="Wu L."/>
            <person name="Ma J."/>
        </authorList>
    </citation>
    <scope>NUCLEOTIDE SEQUENCE [LARGE SCALE GENOMIC DNA]</scope>
    <source>
        <strain evidence="6">KCTC 33676</strain>
    </source>
</reference>
<dbReference type="Gene3D" id="3.40.50.1000">
    <property type="entry name" value="HAD superfamily/HAD-like"/>
    <property type="match status" value="1"/>
</dbReference>
<dbReference type="SUPFAM" id="SSF56784">
    <property type="entry name" value="HAD-like"/>
    <property type="match status" value="1"/>
</dbReference>
<dbReference type="NCBIfam" id="TIGR01549">
    <property type="entry name" value="HAD-SF-IA-v1"/>
    <property type="match status" value="1"/>
</dbReference>
<organism evidence="5 6">
    <name type="scientific">Marinicrinis sediminis</name>
    <dbReference type="NCBI Taxonomy" id="1652465"/>
    <lineage>
        <taxon>Bacteria</taxon>
        <taxon>Bacillati</taxon>
        <taxon>Bacillota</taxon>
        <taxon>Bacilli</taxon>
        <taxon>Bacillales</taxon>
        <taxon>Paenibacillaceae</taxon>
    </lineage>
</organism>
<gene>
    <name evidence="5" type="ORF">ACFSUC_15990</name>
</gene>
<dbReference type="InterPro" id="IPR041492">
    <property type="entry name" value="HAD_2"/>
</dbReference>
<sequence>MIKCIIFDLDDTLCDYQQAVENAKNKISMVLLKSGLSPTYFWEKYHQSEPRLFKQYTEKMISIDEYRFRRFASILQKNHLISNEFVTHLNDIYMGEANHNVKFFSDTLPFLEKISNNGVTPAILTNGPSDGQRKKIETLGLMKHIDRIYISSEIGYSKPSRESFQYVLNDLKVSAAHTMMIGDSVYYDVVAATNAGIEGILIDRNNRFEDYKGVEINSFLDLLDDNGRLKCN</sequence>
<keyword evidence="2" id="KW-0479">Metal-binding</keyword>
<dbReference type="PANTHER" id="PTHR46470">
    <property type="entry name" value="N-ACYLNEURAMINATE-9-PHOSPHATASE"/>
    <property type="match status" value="1"/>
</dbReference>
<dbReference type="SFLD" id="SFLDG01129">
    <property type="entry name" value="C1.5:_HAD__Beta-PGM__Phosphata"/>
    <property type="match status" value="1"/>
</dbReference>
<evidence type="ECO:0000256" key="4">
    <source>
        <dbReference type="ARBA" id="ARBA00022842"/>
    </source>
</evidence>
<dbReference type="GO" id="GO:0016787">
    <property type="term" value="F:hydrolase activity"/>
    <property type="evidence" value="ECO:0007669"/>
    <property type="project" value="UniProtKB-KW"/>
</dbReference>
<dbReference type="Proteomes" id="UP001597497">
    <property type="component" value="Unassembled WGS sequence"/>
</dbReference>
<evidence type="ECO:0000256" key="1">
    <source>
        <dbReference type="ARBA" id="ARBA00001946"/>
    </source>
</evidence>
<evidence type="ECO:0000256" key="3">
    <source>
        <dbReference type="ARBA" id="ARBA00022801"/>
    </source>
</evidence>
<dbReference type="InterPro" id="IPR051400">
    <property type="entry name" value="HAD-like_hydrolase"/>
</dbReference>
<dbReference type="Gene3D" id="1.10.150.520">
    <property type="match status" value="1"/>
</dbReference>
<evidence type="ECO:0000313" key="5">
    <source>
        <dbReference type="EMBL" id="MFD2673072.1"/>
    </source>
</evidence>
<dbReference type="SFLD" id="SFLDS00003">
    <property type="entry name" value="Haloacid_Dehalogenase"/>
    <property type="match status" value="1"/>
</dbReference>
<keyword evidence="3 5" id="KW-0378">Hydrolase</keyword>
<comment type="caution">
    <text evidence="5">The sequence shown here is derived from an EMBL/GenBank/DDBJ whole genome shotgun (WGS) entry which is preliminary data.</text>
</comment>
<dbReference type="PRINTS" id="PR00413">
    <property type="entry name" value="HADHALOGNASE"/>
</dbReference>
<protein>
    <submittedName>
        <fullName evidence="5">HAD family hydrolase</fullName>
        <ecNumber evidence="5">3.1.3.-</ecNumber>
    </submittedName>
</protein>
<dbReference type="EC" id="3.1.3.-" evidence="5"/>
<dbReference type="RefSeq" id="WP_379930627.1">
    <property type="nucleotide sequence ID" value="NZ_JBHUMM010000043.1"/>
</dbReference>
<comment type="cofactor">
    <cofactor evidence="1">
        <name>Mg(2+)</name>
        <dbReference type="ChEBI" id="CHEBI:18420"/>
    </cofactor>
</comment>
<evidence type="ECO:0000313" key="6">
    <source>
        <dbReference type="Proteomes" id="UP001597497"/>
    </source>
</evidence>
<dbReference type="InterPro" id="IPR023214">
    <property type="entry name" value="HAD_sf"/>
</dbReference>
<name>A0ABW5RDN8_9BACL</name>
<keyword evidence="4" id="KW-0460">Magnesium</keyword>
<dbReference type="InterPro" id="IPR006439">
    <property type="entry name" value="HAD-SF_hydro_IA"/>
</dbReference>
<accession>A0ABW5RDN8</accession>
<dbReference type="EMBL" id="JBHUMM010000043">
    <property type="protein sequence ID" value="MFD2673072.1"/>
    <property type="molecule type" value="Genomic_DNA"/>
</dbReference>
<dbReference type="PANTHER" id="PTHR46470:SF2">
    <property type="entry name" value="GLYCERALDEHYDE 3-PHOSPHATE PHOSPHATASE"/>
    <property type="match status" value="1"/>
</dbReference>
<dbReference type="InterPro" id="IPR036412">
    <property type="entry name" value="HAD-like_sf"/>
</dbReference>
<dbReference type="Pfam" id="PF13419">
    <property type="entry name" value="HAD_2"/>
    <property type="match status" value="1"/>
</dbReference>